<evidence type="ECO:0000313" key="5">
    <source>
        <dbReference type="Proteomes" id="UP000673975"/>
    </source>
</evidence>
<comment type="subcellular location">
    <subcellularLocation>
        <location evidence="1">Membrane</location>
    </subcellularLocation>
</comment>
<proteinExistence type="predicted"/>
<keyword evidence="5" id="KW-1185">Reference proteome</keyword>
<dbReference type="Pfam" id="PF01103">
    <property type="entry name" value="Omp85"/>
    <property type="match status" value="1"/>
</dbReference>
<dbReference type="EMBL" id="JAFIDN010000010">
    <property type="protein sequence ID" value="MBP3193418.1"/>
    <property type="molecule type" value="Genomic_DNA"/>
</dbReference>
<reference evidence="4" key="1">
    <citation type="submission" date="2021-02" db="EMBL/GenBank/DDBJ databases">
        <title>Natronogracilivirga saccharolytica gen. nov. sp. nov. a new anaerobic, haloalkiliphilic carbohydrate-fermenting bacterium from soda lake and proposing of Cyclonatronumiaceae fam. nov. in the phylum Balneolaeota.</title>
        <authorList>
            <person name="Zhilina T.N."/>
            <person name="Sorokin D.Y."/>
            <person name="Zavarzina D.G."/>
            <person name="Toshchakov S.V."/>
            <person name="Kublanov I.V."/>
        </authorList>
    </citation>
    <scope>NUCLEOTIDE SEQUENCE</scope>
    <source>
        <strain evidence="4">Z-1702</strain>
    </source>
</reference>
<dbReference type="InterPro" id="IPR000184">
    <property type="entry name" value="Bac_surfAg_D15"/>
</dbReference>
<dbReference type="Proteomes" id="UP000673975">
    <property type="component" value="Unassembled WGS sequence"/>
</dbReference>
<dbReference type="Gene3D" id="2.40.160.50">
    <property type="entry name" value="membrane protein fhac: a member of the omp85/tpsb transporter family"/>
    <property type="match status" value="1"/>
</dbReference>
<protein>
    <submittedName>
        <fullName evidence="4">BamA/TamA family outer membrane protein</fullName>
    </submittedName>
</protein>
<name>A0A8J7SAF7_9BACT</name>
<accession>A0A8J7SAF7</accession>
<dbReference type="GO" id="GO:0019867">
    <property type="term" value="C:outer membrane"/>
    <property type="evidence" value="ECO:0007669"/>
    <property type="project" value="InterPro"/>
</dbReference>
<sequence>MMNRPAAAQTMTLPEEIPGDTVVTAILPAAAYASDVGFLGSAIYTRFRYHPLAVPYESMTEVRVQASTKGLLDFRIRHDMTETFGSSIRSFWMLHGERYPNENYFGIGNRTPFDDDKWDDQYYFYDVIRLKAEWSSRYNLYQRGRRGGRLDLKGTISFSYQDPDIADDNLLGSGNERPRGSDGGWMNTIGTGLLWENRNSEAAATRGNRAEISFDWASPWLLSDYPMATLSGDVRQYVTLPVPYFYPVLALRMAGSRAFGSIPFWEFPHLGDEYTLRGYPQFRFRGDAALFYNAELRTWVYQYHPWALRIGVHGFHDAGRVFHFDDGDALDDIFNDYHRTFGFGVAGSVLTPDFILRLDVGFSDEMYRIYANIGYMF</sequence>
<keyword evidence="2" id="KW-0472">Membrane</keyword>
<dbReference type="AlphaFoldDB" id="A0A8J7SAF7"/>
<organism evidence="4 5">
    <name type="scientific">Natronogracilivirga saccharolytica</name>
    <dbReference type="NCBI Taxonomy" id="2812953"/>
    <lineage>
        <taxon>Bacteria</taxon>
        <taxon>Pseudomonadati</taxon>
        <taxon>Balneolota</taxon>
        <taxon>Balneolia</taxon>
        <taxon>Balneolales</taxon>
        <taxon>Cyclonatronaceae</taxon>
        <taxon>Natronogracilivirga</taxon>
    </lineage>
</organism>
<comment type="caution">
    <text evidence="4">The sequence shown here is derived from an EMBL/GenBank/DDBJ whole genome shotgun (WGS) entry which is preliminary data.</text>
</comment>
<gene>
    <name evidence="4" type="ORF">NATSA_12135</name>
</gene>
<dbReference type="RefSeq" id="WP_210512875.1">
    <property type="nucleotide sequence ID" value="NZ_JAFIDN010000010.1"/>
</dbReference>
<evidence type="ECO:0000259" key="3">
    <source>
        <dbReference type="Pfam" id="PF01103"/>
    </source>
</evidence>
<evidence type="ECO:0000256" key="2">
    <source>
        <dbReference type="ARBA" id="ARBA00023136"/>
    </source>
</evidence>
<feature type="domain" description="Bacterial surface antigen (D15)" evidence="3">
    <location>
        <begin position="151"/>
        <end position="377"/>
    </location>
</feature>
<evidence type="ECO:0000313" key="4">
    <source>
        <dbReference type="EMBL" id="MBP3193418.1"/>
    </source>
</evidence>
<evidence type="ECO:0000256" key="1">
    <source>
        <dbReference type="ARBA" id="ARBA00004370"/>
    </source>
</evidence>